<evidence type="ECO:0000256" key="1">
    <source>
        <dbReference type="ARBA" id="ARBA00023270"/>
    </source>
</evidence>
<keyword evidence="2" id="KW-0479">Metal-binding</keyword>
<dbReference type="Gene3D" id="1.10.150.240">
    <property type="entry name" value="Putative phosphatase, domain 2"/>
    <property type="match status" value="1"/>
</dbReference>
<accession>A0ABS5E4D5</accession>
<keyword evidence="1 2" id="KW-0704">Schiff base</keyword>
<gene>
    <name evidence="2" type="primary">phnX</name>
    <name evidence="3" type="ORF">KB213_01440</name>
</gene>
<feature type="binding site" evidence="2">
    <location>
        <position position="12"/>
    </location>
    <ligand>
        <name>Mg(2+)</name>
        <dbReference type="ChEBI" id="CHEBI:18420"/>
    </ligand>
</feature>
<dbReference type="NCBIfam" id="TIGR01509">
    <property type="entry name" value="HAD-SF-IA-v3"/>
    <property type="match status" value="1"/>
</dbReference>
<name>A0ABS5E4D5_9PROT</name>
<protein>
    <recommendedName>
        <fullName evidence="2">Phosphonoacetaldehyde hydrolase</fullName>
        <shortName evidence="2">Phosphonatase</shortName>
        <ecNumber evidence="2">3.11.1.1</ecNumber>
    </recommendedName>
    <alternativeName>
        <fullName evidence="2">Phosphonoacetaldehyde phosphonohydrolase</fullName>
    </alternativeName>
</protein>
<sequence length="270" mass="28571">MISSAFDAVIFDWAGTLIDFGSLAPMQAFVESFSRFNVDITIAEARIPMGMAKRPHIAALLAQPRIQTAWTQTHGAPPTDADIDAVYNDFIPRNIASAASHSTPIPGATHCLQTLREHGLKIGSTTGYTRSIMNAVLPIAAQQGVTVDHLVCAEETPSGRPSPLMLWHNLIALNIWPAQRVVKVDDTPVGIAEGLNAGTWTVGVALSGNAFGHSEADIATMSAQDFATKRQAAYDTLREAGAHCVIDTIADLPTALSQRAAALHKTGGAA</sequence>
<dbReference type="RefSeq" id="WP_211680217.1">
    <property type="nucleotide sequence ID" value="NZ_JAGRQH010000001.1"/>
</dbReference>
<evidence type="ECO:0000313" key="4">
    <source>
        <dbReference type="Proteomes" id="UP000677812"/>
    </source>
</evidence>
<dbReference type="PANTHER" id="PTHR43434:SF19">
    <property type="entry name" value="PHOSPHONOACETALDEHYDE HYDROLASE"/>
    <property type="match status" value="1"/>
</dbReference>
<evidence type="ECO:0000313" key="3">
    <source>
        <dbReference type="EMBL" id="MBR0558726.1"/>
    </source>
</evidence>
<dbReference type="PANTHER" id="PTHR43434">
    <property type="entry name" value="PHOSPHOGLYCOLATE PHOSPHATASE"/>
    <property type="match status" value="1"/>
</dbReference>
<comment type="function">
    <text evidence="2">Involved in phosphonate degradation.</text>
</comment>
<evidence type="ECO:0000256" key="2">
    <source>
        <dbReference type="HAMAP-Rule" id="MF_01375"/>
    </source>
</evidence>
<dbReference type="EMBL" id="JAGRQH010000001">
    <property type="protein sequence ID" value="MBR0558726.1"/>
    <property type="molecule type" value="Genomic_DNA"/>
</dbReference>
<dbReference type="SFLD" id="SFLDG01135">
    <property type="entry name" value="C1.5.6:_HAD__Beta-PGM__Phospha"/>
    <property type="match status" value="1"/>
</dbReference>
<feature type="active site" description="Schiff-base intermediate with substrate" evidence="2">
    <location>
        <position position="53"/>
    </location>
</feature>
<dbReference type="Proteomes" id="UP000677812">
    <property type="component" value="Unassembled WGS sequence"/>
</dbReference>
<reference evidence="3 4" key="1">
    <citation type="submission" date="2021-04" db="EMBL/GenBank/DDBJ databases">
        <title>The complete genome sequence of Neokomagataea sp. TBRC 2177.</title>
        <authorList>
            <person name="Charoenyingcharoen P."/>
            <person name="Yukphan P."/>
        </authorList>
    </citation>
    <scope>NUCLEOTIDE SEQUENCE [LARGE SCALE GENOMIC DNA]</scope>
    <source>
        <strain evidence="3 4">TBRC 2177</strain>
    </source>
</reference>
<proteinExistence type="inferred from homology"/>
<keyword evidence="2" id="KW-0460">Magnesium</keyword>
<dbReference type="InterPro" id="IPR006439">
    <property type="entry name" value="HAD-SF_hydro_IA"/>
</dbReference>
<comment type="catalytic activity">
    <reaction evidence="2">
        <text>phosphonoacetaldehyde + H2O = acetaldehyde + phosphate + H(+)</text>
        <dbReference type="Rhea" id="RHEA:18905"/>
        <dbReference type="ChEBI" id="CHEBI:15343"/>
        <dbReference type="ChEBI" id="CHEBI:15377"/>
        <dbReference type="ChEBI" id="CHEBI:15378"/>
        <dbReference type="ChEBI" id="CHEBI:43474"/>
        <dbReference type="ChEBI" id="CHEBI:58383"/>
        <dbReference type="EC" id="3.11.1.1"/>
    </reaction>
</comment>
<dbReference type="InterPro" id="IPR023214">
    <property type="entry name" value="HAD_sf"/>
</dbReference>
<dbReference type="HAMAP" id="MF_01375">
    <property type="entry name" value="PhnX"/>
    <property type="match status" value="1"/>
</dbReference>
<dbReference type="InterPro" id="IPR023198">
    <property type="entry name" value="PGP-like_dom2"/>
</dbReference>
<keyword evidence="2 3" id="KW-0378">Hydrolase</keyword>
<comment type="caution">
    <text evidence="3">The sequence shown here is derived from an EMBL/GenBank/DDBJ whole genome shotgun (WGS) entry which is preliminary data.</text>
</comment>
<dbReference type="InterPro" id="IPR036412">
    <property type="entry name" value="HAD-like_sf"/>
</dbReference>
<feature type="binding site" evidence="2">
    <location>
        <position position="14"/>
    </location>
    <ligand>
        <name>Mg(2+)</name>
        <dbReference type="ChEBI" id="CHEBI:18420"/>
    </ligand>
</feature>
<comment type="similarity">
    <text evidence="2">Belongs to the HAD-like hydrolase superfamily. PhnX family.</text>
</comment>
<organism evidence="3 4">
    <name type="scientific">Neokomagataea anthophila</name>
    <dbReference type="NCBI Taxonomy" id="2826925"/>
    <lineage>
        <taxon>Bacteria</taxon>
        <taxon>Pseudomonadati</taxon>
        <taxon>Pseudomonadota</taxon>
        <taxon>Alphaproteobacteria</taxon>
        <taxon>Acetobacterales</taxon>
        <taxon>Acetobacteraceae</taxon>
        <taxon>Neokomagataea</taxon>
    </lineage>
</organism>
<dbReference type="SUPFAM" id="SSF56784">
    <property type="entry name" value="HAD-like"/>
    <property type="match status" value="1"/>
</dbReference>
<dbReference type="InterPro" id="IPR006323">
    <property type="entry name" value="Phosphonoacetald_hydro"/>
</dbReference>
<dbReference type="InterPro" id="IPR050155">
    <property type="entry name" value="HAD-like_hydrolase_sf"/>
</dbReference>
<dbReference type="SFLD" id="SFLDG01129">
    <property type="entry name" value="C1.5:_HAD__Beta-PGM__Phosphata"/>
    <property type="match status" value="1"/>
</dbReference>
<dbReference type="SFLD" id="SFLDS00003">
    <property type="entry name" value="Haloacid_Dehalogenase"/>
    <property type="match status" value="1"/>
</dbReference>
<dbReference type="EC" id="3.11.1.1" evidence="2"/>
<comment type="subunit">
    <text evidence="2">Homodimer.</text>
</comment>
<feature type="active site" description="Nucleophile" evidence="2">
    <location>
        <position position="12"/>
    </location>
</feature>
<dbReference type="Gene3D" id="3.40.50.1000">
    <property type="entry name" value="HAD superfamily/HAD-like"/>
    <property type="match status" value="1"/>
</dbReference>
<keyword evidence="4" id="KW-1185">Reference proteome</keyword>
<feature type="binding site" evidence="2">
    <location>
        <position position="186"/>
    </location>
    <ligand>
        <name>Mg(2+)</name>
        <dbReference type="ChEBI" id="CHEBI:18420"/>
    </ligand>
</feature>
<dbReference type="Pfam" id="PF00702">
    <property type="entry name" value="Hydrolase"/>
    <property type="match status" value="1"/>
</dbReference>
<comment type="cofactor">
    <cofactor evidence="2">
        <name>Mg(2+)</name>
        <dbReference type="ChEBI" id="CHEBI:18420"/>
    </cofactor>
    <text evidence="2">Binds 1 Mg(2+) ion per subunit.</text>
</comment>
<dbReference type="GO" id="GO:0050194">
    <property type="term" value="F:phosphonoacetaldehyde hydrolase activity"/>
    <property type="evidence" value="ECO:0007669"/>
    <property type="project" value="UniProtKB-EC"/>
</dbReference>
<dbReference type="NCBIfam" id="TIGR01422">
    <property type="entry name" value="phosphonatase"/>
    <property type="match status" value="1"/>
</dbReference>